<dbReference type="Pfam" id="PF08942">
    <property type="entry name" value="DUF1919"/>
    <property type="match status" value="1"/>
</dbReference>
<evidence type="ECO:0000313" key="2">
    <source>
        <dbReference type="Proteomes" id="UP001214976"/>
    </source>
</evidence>
<gene>
    <name evidence="1" type="ORF">P7M15_05475</name>
</gene>
<organism evidence="1 2">
    <name type="scientific">Exercitatus varius</name>
    <dbReference type="NCBI Taxonomy" id="67857"/>
    <lineage>
        <taxon>Bacteria</taxon>
        <taxon>Pseudomonadati</taxon>
        <taxon>Pseudomonadota</taxon>
        <taxon>Gammaproteobacteria</taxon>
        <taxon>Pasteurellales</taxon>
        <taxon>Pasteurellaceae</taxon>
        <taxon>Exercitatus</taxon>
    </lineage>
</organism>
<name>A0AAW6Q927_9PAST</name>
<evidence type="ECO:0000313" key="1">
    <source>
        <dbReference type="EMBL" id="MDG2949972.1"/>
    </source>
</evidence>
<dbReference type="AlphaFoldDB" id="A0AAW6Q927"/>
<accession>A0AAW6Q927</accession>
<reference evidence="1" key="1">
    <citation type="submission" date="2023-03" db="EMBL/GenBank/DDBJ databases">
        <title>Classification of Bisgaard taxon 6 and taxon 10 as Exercitatus varius gen. nov., spec. nov.</title>
        <authorList>
            <person name="Christensen H."/>
        </authorList>
    </citation>
    <scope>NUCLEOTIDE SEQUENCE</scope>
    <source>
        <strain evidence="1">86116</strain>
    </source>
</reference>
<dbReference type="RefSeq" id="WP_317477071.1">
    <property type="nucleotide sequence ID" value="NZ_JARQTW010000008.1"/>
</dbReference>
<dbReference type="EMBL" id="JARQTW010000008">
    <property type="protein sequence ID" value="MDG2949972.1"/>
    <property type="molecule type" value="Genomic_DNA"/>
</dbReference>
<dbReference type="InterPro" id="IPR015037">
    <property type="entry name" value="DUF1919"/>
</dbReference>
<dbReference type="SUPFAM" id="SSF142795">
    <property type="entry name" value="CAC2185-like"/>
    <property type="match status" value="1"/>
</dbReference>
<proteinExistence type="predicted"/>
<sequence length="209" mass="24859">MEFRELAKKLIYPIINFSYRRRLKNSNFTIISDNCWGGKVYQELGISYSSPFVGLFIFSPDYLKLVKSFKQYMSYDLVFKKDSIHISNFDNHYPIADLGDIEIHFLHYSSEDEAREKWNRRKSRIHWNNLFFKMNDNDKGSYELLKEFDNLSIKGKVIFSSKNYTDLKNLIFFKHNQNDESVGIDLKTYRKYFDAVNWLNAGGEDLSND</sequence>
<protein>
    <submittedName>
        <fullName evidence="1">DUF1919 domain-containing protein</fullName>
    </submittedName>
</protein>
<comment type="caution">
    <text evidence="1">The sequence shown here is derived from an EMBL/GenBank/DDBJ whole genome shotgun (WGS) entry which is preliminary data.</text>
</comment>
<dbReference type="InterPro" id="IPR037226">
    <property type="entry name" value="CAC2185-like_sf"/>
</dbReference>
<dbReference type="Proteomes" id="UP001214976">
    <property type="component" value="Unassembled WGS sequence"/>
</dbReference>